<protein>
    <submittedName>
        <fullName evidence="1">Uncharacterized protein</fullName>
    </submittedName>
</protein>
<dbReference type="Proteomes" id="UP000054279">
    <property type="component" value="Unassembled WGS sequence"/>
</dbReference>
<sequence length="78" mass="9371">MQREAGIFGIGKTLEIRKHMKMDELCEELDKAIPTDESVDRAEDVWDYFEELLQLRKKPIYAQRYREVDLHRGIHRPI</sequence>
<evidence type="ECO:0000313" key="1">
    <source>
        <dbReference type="EMBL" id="KIJ44442.1"/>
    </source>
</evidence>
<gene>
    <name evidence="1" type="ORF">M422DRAFT_252042</name>
</gene>
<keyword evidence="2" id="KW-1185">Reference proteome</keyword>
<name>A0A0C9VQ98_SPHS4</name>
<accession>A0A0C9VQ98</accession>
<reference evidence="1 2" key="1">
    <citation type="submission" date="2014-06" db="EMBL/GenBank/DDBJ databases">
        <title>Evolutionary Origins and Diversification of the Mycorrhizal Mutualists.</title>
        <authorList>
            <consortium name="DOE Joint Genome Institute"/>
            <consortium name="Mycorrhizal Genomics Consortium"/>
            <person name="Kohler A."/>
            <person name="Kuo A."/>
            <person name="Nagy L.G."/>
            <person name="Floudas D."/>
            <person name="Copeland A."/>
            <person name="Barry K.W."/>
            <person name="Cichocki N."/>
            <person name="Veneault-Fourrey C."/>
            <person name="LaButti K."/>
            <person name="Lindquist E.A."/>
            <person name="Lipzen A."/>
            <person name="Lundell T."/>
            <person name="Morin E."/>
            <person name="Murat C."/>
            <person name="Riley R."/>
            <person name="Ohm R."/>
            <person name="Sun H."/>
            <person name="Tunlid A."/>
            <person name="Henrissat B."/>
            <person name="Grigoriev I.V."/>
            <person name="Hibbett D.S."/>
            <person name="Martin F."/>
        </authorList>
    </citation>
    <scope>NUCLEOTIDE SEQUENCE [LARGE SCALE GENOMIC DNA]</scope>
    <source>
        <strain evidence="1 2">SS14</strain>
    </source>
</reference>
<organism evidence="1 2">
    <name type="scientific">Sphaerobolus stellatus (strain SS14)</name>
    <dbReference type="NCBI Taxonomy" id="990650"/>
    <lineage>
        <taxon>Eukaryota</taxon>
        <taxon>Fungi</taxon>
        <taxon>Dikarya</taxon>
        <taxon>Basidiomycota</taxon>
        <taxon>Agaricomycotina</taxon>
        <taxon>Agaricomycetes</taxon>
        <taxon>Phallomycetidae</taxon>
        <taxon>Geastrales</taxon>
        <taxon>Sphaerobolaceae</taxon>
        <taxon>Sphaerobolus</taxon>
    </lineage>
</organism>
<dbReference type="AlphaFoldDB" id="A0A0C9VQ98"/>
<dbReference type="HOGENOM" id="CLU_2623592_0_0_1"/>
<dbReference type="EMBL" id="KN837117">
    <property type="protein sequence ID" value="KIJ44442.1"/>
    <property type="molecule type" value="Genomic_DNA"/>
</dbReference>
<proteinExistence type="predicted"/>
<evidence type="ECO:0000313" key="2">
    <source>
        <dbReference type="Proteomes" id="UP000054279"/>
    </source>
</evidence>